<evidence type="ECO:0000259" key="5">
    <source>
        <dbReference type="Pfam" id="PF25876"/>
    </source>
</evidence>
<dbReference type="Pfam" id="PF25876">
    <property type="entry name" value="HH_MFP_RND"/>
    <property type="match status" value="1"/>
</dbReference>
<dbReference type="Pfam" id="PF25917">
    <property type="entry name" value="BSH_RND"/>
    <property type="match status" value="1"/>
</dbReference>
<proteinExistence type="inferred from homology"/>
<feature type="compositionally biased region" description="Basic and acidic residues" evidence="4">
    <location>
        <begin position="328"/>
        <end position="337"/>
    </location>
</feature>
<dbReference type="InterPro" id="IPR058627">
    <property type="entry name" value="MdtA-like_C"/>
</dbReference>
<evidence type="ECO:0000259" key="6">
    <source>
        <dbReference type="Pfam" id="PF25917"/>
    </source>
</evidence>
<accession>A0A7G5IM95</accession>
<feature type="region of interest" description="Disordered" evidence="4">
    <location>
        <begin position="388"/>
        <end position="421"/>
    </location>
</feature>
<reference evidence="9 10" key="1">
    <citation type="submission" date="2020-07" db="EMBL/GenBank/DDBJ databases">
        <title>Complete genome sequence for Sandaracinobacter sp. M6.</title>
        <authorList>
            <person name="Tang Y."/>
            <person name="Liu Q."/>
            <person name="Guo Z."/>
            <person name="Lei P."/>
            <person name="Huang B."/>
        </authorList>
    </citation>
    <scope>NUCLEOTIDE SEQUENCE [LARGE SCALE GENOMIC DNA]</scope>
    <source>
        <strain evidence="9 10">M6</strain>
    </source>
</reference>
<evidence type="ECO:0000256" key="4">
    <source>
        <dbReference type="SAM" id="MobiDB-lite"/>
    </source>
</evidence>
<feature type="domain" description="CusB-like beta-barrel" evidence="7">
    <location>
        <begin position="211"/>
        <end position="285"/>
    </location>
</feature>
<feature type="region of interest" description="Disordered" evidence="4">
    <location>
        <begin position="312"/>
        <end position="337"/>
    </location>
</feature>
<evidence type="ECO:0000313" key="10">
    <source>
        <dbReference type="Proteomes" id="UP000515292"/>
    </source>
</evidence>
<feature type="domain" description="Multidrug resistance protein MdtA-like alpha-helical hairpin" evidence="5">
    <location>
        <begin position="101"/>
        <end position="169"/>
    </location>
</feature>
<dbReference type="PANTHER" id="PTHR30469:SF33">
    <property type="entry name" value="SLR1207 PROTEIN"/>
    <property type="match status" value="1"/>
</dbReference>
<feature type="compositionally biased region" description="Gly residues" evidence="4">
    <location>
        <begin position="412"/>
        <end position="421"/>
    </location>
</feature>
<name>A0A7G5IM95_9SPHN</name>
<evidence type="ECO:0000256" key="3">
    <source>
        <dbReference type="ARBA" id="ARBA00022448"/>
    </source>
</evidence>
<keyword evidence="3" id="KW-0813">Transport</keyword>
<dbReference type="Gene3D" id="2.40.30.170">
    <property type="match status" value="1"/>
</dbReference>
<comment type="subcellular location">
    <subcellularLocation>
        <location evidence="1">Cell envelope</location>
    </subcellularLocation>
</comment>
<feature type="domain" description="Multidrug resistance protein MdtA-like barrel-sandwich hybrid" evidence="6">
    <location>
        <begin position="59"/>
        <end position="199"/>
    </location>
</feature>
<dbReference type="SUPFAM" id="SSF111369">
    <property type="entry name" value="HlyD-like secretion proteins"/>
    <property type="match status" value="1"/>
</dbReference>
<organism evidence="9 10">
    <name type="scientific">Sandaracinobacteroides saxicola</name>
    <dbReference type="NCBI Taxonomy" id="2759707"/>
    <lineage>
        <taxon>Bacteria</taxon>
        <taxon>Pseudomonadati</taxon>
        <taxon>Pseudomonadota</taxon>
        <taxon>Alphaproteobacteria</taxon>
        <taxon>Sphingomonadales</taxon>
        <taxon>Sphingosinicellaceae</taxon>
        <taxon>Sandaracinobacteroides</taxon>
    </lineage>
</organism>
<dbReference type="Gene3D" id="2.40.50.100">
    <property type="match status" value="2"/>
</dbReference>
<evidence type="ECO:0000313" key="9">
    <source>
        <dbReference type="EMBL" id="QMW24487.1"/>
    </source>
</evidence>
<protein>
    <submittedName>
        <fullName evidence="9">Efflux RND transporter periplasmic adaptor subunit</fullName>
    </submittedName>
</protein>
<dbReference type="Proteomes" id="UP000515292">
    <property type="component" value="Chromosome"/>
</dbReference>
<gene>
    <name evidence="9" type="ORF">H3309_02185</name>
</gene>
<dbReference type="Pfam" id="PF25967">
    <property type="entry name" value="RND-MFP_C"/>
    <property type="match status" value="1"/>
</dbReference>
<dbReference type="Gene3D" id="2.40.420.20">
    <property type="match status" value="1"/>
</dbReference>
<dbReference type="InterPro" id="IPR058624">
    <property type="entry name" value="MdtA-like_HH"/>
</dbReference>
<dbReference type="GO" id="GO:1990281">
    <property type="term" value="C:efflux pump complex"/>
    <property type="evidence" value="ECO:0007669"/>
    <property type="project" value="TreeGrafter"/>
</dbReference>
<dbReference type="AlphaFoldDB" id="A0A7G5IM95"/>
<dbReference type="NCBIfam" id="TIGR01730">
    <property type="entry name" value="RND_mfp"/>
    <property type="match status" value="1"/>
</dbReference>
<comment type="similarity">
    <text evidence="2">Belongs to the membrane fusion protein (MFP) (TC 8.A.1) family.</text>
</comment>
<evidence type="ECO:0000259" key="7">
    <source>
        <dbReference type="Pfam" id="PF25954"/>
    </source>
</evidence>
<keyword evidence="10" id="KW-1185">Reference proteome</keyword>
<evidence type="ECO:0000256" key="1">
    <source>
        <dbReference type="ARBA" id="ARBA00004196"/>
    </source>
</evidence>
<dbReference type="FunFam" id="2.40.30.170:FF:000010">
    <property type="entry name" value="Efflux RND transporter periplasmic adaptor subunit"/>
    <property type="match status" value="1"/>
</dbReference>
<dbReference type="InterPro" id="IPR058625">
    <property type="entry name" value="MdtA-like_BSH"/>
</dbReference>
<dbReference type="KEGG" id="sand:H3309_02185"/>
<sequence length="421" mass="44269">MALVRRRWGWALLALIVVALAAWWGLRSEDKGAQYRTAEVLRGDLTEGVTANGTINPVRVINVGTQVSGTVAKLNVDFNDRVTAGQVLLELDPRVYQARLAASEATLAQLRATAALQAANAARAANLRKQDFISQQDYETARATAAASSAQVRSAEAQIVQDRTNLGYTIIRAPVSGVVISRQVDLGQTVAASFQTPTLFTLALDLTKMQIEASIAEADVAKVKVGQAVRFDVDAFGGRQFAGTVRQVRLNPVTQQNVVTYTAIVAVDNPDGALLPGMTANAQFRVRDYAGVLLLPNGAMSWKPADWTRARAAQEGPPNPFGGGAADPSKKTIGDARLRDPGDVTVFVLGADGRAVPRRIRVGASDNDYSVVTAGELKAGDKVIVGELKPGEASASAGPATKSDDRKARAGAAGGGHPPGI</sequence>
<dbReference type="GO" id="GO:0015562">
    <property type="term" value="F:efflux transmembrane transporter activity"/>
    <property type="evidence" value="ECO:0007669"/>
    <property type="project" value="TreeGrafter"/>
</dbReference>
<evidence type="ECO:0000256" key="2">
    <source>
        <dbReference type="ARBA" id="ARBA00009477"/>
    </source>
</evidence>
<dbReference type="InterPro" id="IPR058792">
    <property type="entry name" value="Beta-barrel_RND_2"/>
</dbReference>
<dbReference type="Pfam" id="PF25954">
    <property type="entry name" value="Beta-barrel_RND_2"/>
    <property type="match status" value="1"/>
</dbReference>
<evidence type="ECO:0000259" key="8">
    <source>
        <dbReference type="Pfam" id="PF25967"/>
    </source>
</evidence>
<feature type="domain" description="Multidrug resistance protein MdtA-like C-terminal permuted SH3" evidence="8">
    <location>
        <begin position="342"/>
        <end position="389"/>
    </location>
</feature>
<dbReference type="PANTHER" id="PTHR30469">
    <property type="entry name" value="MULTIDRUG RESISTANCE PROTEIN MDTA"/>
    <property type="match status" value="1"/>
</dbReference>
<dbReference type="InterPro" id="IPR006143">
    <property type="entry name" value="RND_pump_MFP"/>
</dbReference>
<dbReference type="EMBL" id="CP059851">
    <property type="protein sequence ID" value="QMW24487.1"/>
    <property type="molecule type" value="Genomic_DNA"/>
</dbReference>